<evidence type="ECO:0000256" key="6">
    <source>
        <dbReference type="ARBA" id="ARBA00022798"/>
    </source>
</evidence>
<dbReference type="Pfam" id="PF16901">
    <property type="entry name" value="DAO_C"/>
    <property type="match status" value="1"/>
</dbReference>
<evidence type="ECO:0000256" key="3">
    <source>
        <dbReference type="ARBA" id="ARBA00013029"/>
    </source>
</evidence>
<organism evidence="12 13">
    <name type="scientific">Georgenia thermotolerans</name>
    <dbReference type="NCBI Taxonomy" id="527326"/>
    <lineage>
        <taxon>Bacteria</taxon>
        <taxon>Bacillati</taxon>
        <taxon>Actinomycetota</taxon>
        <taxon>Actinomycetes</taxon>
        <taxon>Micrococcales</taxon>
        <taxon>Bogoriellaceae</taxon>
        <taxon>Georgenia</taxon>
    </lineage>
</organism>
<feature type="domain" description="Alpha-glycerophosphate oxidase C-terminal" evidence="11">
    <location>
        <begin position="21"/>
        <end position="145"/>
    </location>
</feature>
<dbReference type="FunFam" id="1.10.8.870:FF:000003">
    <property type="entry name" value="Glycerol-3-phosphate dehydrogenase"/>
    <property type="match status" value="1"/>
</dbReference>
<dbReference type="GO" id="GO:0006071">
    <property type="term" value="P:glycerol metabolic process"/>
    <property type="evidence" value="ECO:0007669"/>
    <property type="project" value="UniProtKB-KW"/>
</dbReference>
<evidence type="ECO:0000313" key="13">
    <source>
        <dbReference type="Proteomes" id="UP000451860"/>
    </source>
</evidence>
<dbReference type="PANTHER" id="PTHR11985">
    <property type="entry name" value="GLYCEROL-3-PHOSPHATE DEHYDROGENASE"/>
    <property type="match status" value="1"/>
</dbReference>
<accession>A0A7J5UNQ8</accession>
<dbReference type="GO" id="GO:0046168">
    <property type="term" value="P:glycerol-3-phosphate catabolic process"/>
    <property type="evidence" value="ECO:0007669"/>
    <property type="project" value="TreeGrafter"/>
</dbReference>
<dbReference type="PANTHER" id="PTHR11985:SF31">
    <property type="entry name" value="GLYCEROL-3-PHOSPHATE DEHYDROGENASE 2"/>
    <property type="match status" value="1"/>
</dbReference>
<name>A0A7J5UNQ8_9MICO</name>
<evidence type="ECO:0000256" key="1">
    <source>
        <dbReference type="ARBA" id="ARBA00004496"/>
    </source>
</evidence>
<comment type="subcellular location">
    <subcellularLocation>
        <location evidence="1">Cytoplasm</location>
    </subcellularLocation>
</comment>
<feature type="non-terminal residue" evidence="12">
    <location>
        <position position="1"/>
    </location>
</feature>
<gene>
    <name evidence="12" type="ORF">GB883_12005</name>
</gene>
<dbReference type="InterPro" id="IPR038299">
    <property type="entry name" value="DAO_C_sf"/>
</dbReference>
<dbReference type="EMBL" id="WHJE01000052">
    <property type="protein sequence ID" value="KAE8763871.1"/>
    <property type="molecule type" value="Genomic_DNA"/>
</dbReference>
<sequence>RVMAQDAVDFALGERARSLPSITASTPLVGAEGLKAATRRRAAIARDRGWTAARVDHLLGRYGSEIATLLEMIDADPDLGRPLEHADAYLRAEVAFAVTHEGALHLEDILTHRVRLDYETRDRGAAAADEIADIAAPLLGWDATTRADEVDSYRRRAAAIRAAEQESTDAAAAAARQRAEDVRPLVPLPVP</sequence>
<keyword evidence="8" id="KW-0560">Oxidoreductase</keyword>
<dbReference type="InterPro" id="IPR031656">
    <property type="entry name" value="DAO_C"/>
</dbReference>
<evidence type="ECO:0000256" key="9">
    <source>
        <dbReference type="ARBA" id="ARBA00049055"/>
    </source>
</evidence>
<dbReference type="Gene3D" id="1.10.8.870">
    <property type="entry name" value="Alpha-glycerophosphate oxidase, cap domain"/>
    <property type="match status" value="1"/>
</dbReference>
<evidence type="ECO:0000256" key="7">
    <source>
        <dbReference type="ARBA" id="ARBA00022827"/>
    </source>
</evidence>
<evidence type="ECO:0000256" key="10">
    <source>
        <dbReference type="SAM" id="MobiDB-lite"/>
    </source>
</evidence>
<dbReference type="AlphaFoldDB" id="A0A7J5UNQ8"/>
<dbReference type="GO" id="GO:0005737">
    <property type="term" value="C:cytoplasm"/>
    <property type="evidence" value="ECO:0007669"/>
    <property type="project" value="UniProtKB-SubCell"/>
</dbReference>
<dbReference type="InterPro" id="IPR000447">
    <property type="entry name" value="G3P_DH_FAD-dep"/>
</dbReference>
<dbReference type="GO" id="GO:0004368">
    <property type="term" value="F:glycerol-3-phosphate dehydrogenase (quinone) activity"/>
    <property type="evidence" value="ECO:0007669"/>
    <property type="project" value="UniProtKB-EC"/>
</dbReference>
<keyword evidence="5" id="KW-0285">Flavoprotein</keyword>
<keyword evidence="4" id="KW-0963">Cytoplasm</keyword>
<evidence type="ECO:0000313" key="12">
    <source>
        <dbReference type="EMBL" id="KAE8763871.1"/>
    </source>
</evidence>
<comment type="caution">
    <text evidence="12">The sequence shown here is derived from an EMBL/GenBank/DDBJ whole genome shotgun (WGS) entry which is preliminary data.</text>
</comment>
<reference evidence="12 13" key="1">
    <citation type="submission" date="2019-10" db="EMBL/GenBank/DDBJ databases">
        <title>Georgenia wutianyii sp. nov. and Georgenia yuyongxinii sp. nov. isolated from plateau pika (Ochotona curzoniae) in the Qinghai-Tibet plateau of China.</title>
        <authorList>
            <person name="Tian Z."/>
        </authorList>
    </citation>
    <scope>NUCLEOTIDE SEQUENCE [LARGE SCALE GENOMIC DNA]</scope>
    <source>
        <strain evidence="12 13">DSM 21501</strain>
    </source>
</reference>
<evidence type="ECO:0000256" key="5">
    <source>
        <dbReference type="ARBA" id="ARBA00022630"/>
    </source>
</evidence>
<dbReference type="RefSeq" id="WP_282958502.1">
    <property type="nucleotide sequence ID" value="NZ_WHJE01000052.1"/>
</dbReference>
<evidence type="ECO:0000256" key="2">
    <source>
        <dbReference type="ARBA" id="ARBA00007330"/>
    </source>
</evidence>
<feature type="region of interest" description="Disordered" evidence="10">
    <location>
        <begin position="163"/>
        <end position="191"/>
    </location>
</feature>
<proteinExistence type="inferred from homology"/>
<protein>
    <recommendedName>
        <fullName evidence="3">glycerol-3-phosphate dehydrogenase</fullName>
        <ecNumber evidence="3">1.1.5.3</ecNumber>
    </recommendedName>
</protein>
<keyword evidence="7" id="KW-0274">FAD</keyword>
<dbReference type="EC" id="1.1.5.3" evidence="3"/>
<evidence type="ECO:0000256" key="8">
    <source>
        <dbReference type="ARBA" id="ARBA00023002"/>
    </source>
</evidence>
<keyword evidence="6" id="KW-0319">Glycerol metabolism</keyword>
<evidence type="ECO:0000256" key="4">
    <source>
        <dbReference type="ARBA" id="ARBA00022490"/>
    </source>
</evidence>
<dbReference type="Proteomes" id="UP000451860">
    <property type="component" value="Unassembled WGS sequence"/>
</dbReference>
<comment type="similarity">
    <text evidence="2">Belongs to the FAD-dependent glycerol-3-phosphate dehydrogenase family.</text>
</comment>
<evidence type="ECO:0000259" key="11">
    <source>
        <dbReference type="Pfam" id="PF16901"/>
    </source>
</evidence>
<keyword evidence="13" id="KW-1185">Reference proteome</keyword>
<comment type="catalytic activity">
    <reaction evidence="9">
        <text>a quinone + sn-glycerol 3-phosphate = dihydroxyacetone phosphate + a quinol</text>
        <dbReference type="Rhea" id="RHEA:18977"/>
        <dbReference type="ChEBI" id="CHEBI:24646"/>
        <dbReference type="ChEBI" id="CHEBI:57597"/>
        <dbReference type="ChEBI" id="CHEBI:57642"/>
        <dbReference type="ChEBI" id="CHEBI:132124"/>
        <dbReference type="EC" id="1.1.5.3"/>
    </reaction>
</comment>